<comment type="caution">
    <text evidence="5">The sequence shown here is derived from an EMBL/GenBank/DDBJ whole genome shotgun (WGS) entry which is preliminary data.</text>
</comment>
<dbReference type="InterPro" id="IPR020904">
    <property type="entry name" value="Sc_DH/Rdtase_CS"/>
</dbReference>
<gene>
    <name evidence="5" type="ORF">P409_02095</name>
</gene>
<comment type="similarity">
    <text evidence="1 3">Belongs to the short-chain dehydrogenases/reductases (SDR) family.</text>
</comment>
<protein>
    <submittedName>
        <fullName evidence="5">3-oxoacyl-ACP reductase</fullName>
    </submittedName>
</protein>
<evidence type="ECO:0000259" key="4">
    <source>
        <dbReference type="SMART" id="SM00822"/>
    </source>
</evidence>
<dbReference type="EMBL" id="JANX01000009">
    <property type="protein sequence ID" value="KGM35846.1"/>
    <property type="molecule type" value="Genomic_DNA"/>
</dbReference>
<dbReference type="PANTHER" id="PTHR24321">
    <property type="entry name" value="DEHYDROGENASES, SHORT CHAIN"/>
    <property type="match status" value="1"/>
</dbReference>
<dbReference type="PANTHER" id="PTHR24321:SF15">
    <property type="entry name" value="OXIDOREDUCTASE UCPA"/>
    <property type="match status" value="1"/>
</dbReference>
<proteinExistence type="inferred from homology"/>
<name>A0A0A0DB11_9PROT</name>
<dbReference type="CDD" id="cd05233">
    <property type="entry name" value="SDR_c"/>
    <property type="match status" value="1"/>
</dbReference>
<feature type="domain" description="Ketoreductase" evidence="4">
    <location>
        <begin position="11"/>
        <end position="193"/>
    </location>
</feature>
<dbReference type="Gene3D" id="3.40.50.720">
    <property type="entry name" value="NAD(P)-binding Rossmann-like Domain"/>
    <property type="match status" value="1"/>
</dbReference>
<evidence type="ECO:0000256" key="3">
    <source>
        <dbReference type="RuleBase" id="RU000363"/>
    </source>
</evidence>
<dbReference type="InterPro" id="IPR002347">
    <property type="entry name" value="SDR_fam"/>
</dbReference>
<dbReference type="SMART" id="SM00822">
    <property type="entry name" value="PKS_KR"/>
    <property type="match status" value="1"/>
</dbReference>
<sequence length="255" mass="26484">MQLNSINLDGRVAVVTGGAQGIGREIAERLLRSGARLVIWDVNADGLEPAKRELAAATGRDDIHTTRVDIADNAGVEAAVAGTVEALGRIDILVNNAAIVGPNAPLAEYPVDAWRSVLDVDVNGTFHCCRAVAPVMIAQNYGRIVNVASIAGKEGNPNAAAYSSAKAAVIAMTKSLGKELAGHDIAVNCVTPAVARTPGAMAQAPEHITYMLSRIPRGRFLELAEAAAMIAWLASAENSFATGAVFDLSGGRATY</sequence>
<dbReference type="RefSeq" id="WP_034831304.1">
    <property type="nucleotide sequence ID" value="NZ_JANX01000009.1"/>
</dbReference>
<organism evidence="5 6">
    <name type="scientific">Inquilinus limosus MP06</name>
    <dbReference type="NCBI Taxonomy" id="1398085"/>
    <lineage>
        <taxon>Bacteria</taxon>
        <taxon>Pseudomonadati</taxon>
        <taxon>Pseudomonadota</taxon>
        <taxon>Alphaproteobacteria</taxon>
        <taxon>Rhodospirillales</taxon>
        <taxon>Rhodospirillaceae</taxon>
        <taxon>Inquilinus</taxon>
    </lineage>
</organism>
<dbReference type="Proteomes" id="UP000029995">
    <property type="component" value="Unassembled WGS sequence"/>
</dbReference>
<dbReference type="PRINTS" id="PR00081">
    <property type="entry name" value="GDHRDH"/>
</dbReference>
<dbReference type="InterPro" id="IPR057326">
    <property type="entry name" value="KR_dom"/>
</dbReference>
<evidence type="ECO:0000256" key="1">
    <source>
        <dbReference type="ARBA" id="ARBA00006484"/>
    </source>
</evidence>
<dbReference type="GO" id="GO:0016491">
    <property type="term" value="F:oxidoreductase activity"/>
    <property type="evidence" value="ECO:0007669"/>
    <property type="project" value="UniProtKB-KW"/>
</dbReference>
<dbReference type="PROSITE" id="PS00061">
    <property type="entry name" value="ADH_SHORT"/>
    <property type="match status" value="1"/>
</dbReference>
<evidence type="ECO:0000313" key="5">
    <source>
        <dbReference type="EMBL" id="KGM35846.1"/>
    </source>
</evidence>
<dbReference type="PRINTS" id="PR00080">
    <property type="entry name" value="SDRFAMILY"/>
</dbReference>
<dbReference type="OrthoDB" id="9803333at2"/>
<dbReference type="Pfam" id="PF00106">
    <property type="entry name" value="adh_short"/>
    <property type="match status" value="1"/>
</dbReference>
<reference evidence="5 6" key="1">
    <citation type="submission" date="2014-01" db="EMBL/GenBank/DDBJ databases">
        <title>Genome sequence determination for a cystic fibrosis isolate, Inquilinus limosus.</title>
        <authorList>
            <person name="Pino M."/>
            <person name="Di Conza J."/>
            <person name="Gutkind G."/>
        </authorList>
    </citation>
    <scope>NUCLEOTIDE SEQUENCE [LARGE SCALE GENOMIC DNA]</scope>
    <source>
        <strain evidence="5 6">MP06</strain>
    </source>
</reference>
<dbReference type="SUPFAM" id="SSF51735">
    <property type="entry name" value="NAD(P)-binding Rossmann-fold domains"/>
    <property type="match status" value="1"/>
</dbReference>
<dbReference type="InterPro" id="IPR036291">
    <property type="entry name" value="NAD(P)-bd_dom_sf"/>
</dbReference>
<evidence type="ECO:0000256" key="2">
    <source>
        <dbReference type="ARBA" id="ARBA00023002"/>
    </source>
</evidence>
<accession>A0A0A0DB11</accession>
<dbReference type="FunFam" id="3.40.50.720:FF:000084">
    <property type="entry name" value="Short-chain dehydrogenase reductase"/>
    <property type="match status" value="1"/>
</dbReference>
<dbReference type="AlphaFoldDB" id="A0A0A0DB11"/>
<keyword evidence="2" id="KW-0560">Oxidoreductase</keyword>
<evidence type="ECO:0000313" key="6">
    <source>
        <dbReference type="Proteomes" id="UP000029995"/>
    </source>
</evidence>